<dbReference type="InterPro" id="IPR011012">
    <property type="entry name" value="Longin-like_dom_sf"/>
</dbReference>
<feature type="region of interest" description="Disordered" evidence="1">
    <location>
        <begin position="125"/>
        <end position="145"/>
    </location>
</feature>
<organism evidence="2 3">
    <name type="scientific">[Candida] railenensis</name>
    <dbReference type="NCBI Taxonomy" id="45579"/>
    <lineage>
        <taxon>Eukaryota</taxon>
        <taxon>Fungi</taxon>
        <taxon>Dikarya</taxon>
        <taxon>Ascomycota</taxon>
        <taxon>Saccharomycotina</taxon>
        <taxon>Pichiomycetes</taxon>
        <taxon>Debaryomycetaceae</taxon>
        <taxon>Kurtzmaniella</taxon>
    </lineage>
</organism>
<comment type="caution">
    <text evidence="2">The sequence shown here is derived from an EMBL/GenBank/DDBJ whole genome shotgun (WGS) entry which is preliminary data.</text>
</comment>
<evidence type="ECO:0000313" key="2">
    <source>
        <dbReference type="EMBL" id="CAH2355898.1"/>
    </source>
</evidence>
<dbReference type="EMBL" id="CAKXYY010000037">
    <property type="protein sequence ID" value="CAH2355898.1"/>
    <property type="molecule type" value="Genomic_DNA"/>
</dbReference>
<dbReference type="InterPro" id="IPR006722">
    <property type="entry name" value="Sedlin"/>
</dbReference>
<dbReference type="Gene3D" id="3.30.450.70">
    <property type="match status" value="1"/>
</dbReference>
<dbReference type="CDD" id="cd14825">
    <property type="entry name" value="TRAPPC2_sedlin"/>
    <property type="match status" value="1"/>
</dbReference>
<name>A0A9P0QX52_9ASCO</name>
<gene>
    <name evidence="2" type="ORF">CLIB1423_37S00650</name>
</gene>
<evidence type="ECO:0000256" key="1">
    <source>
        <dbReference type="SAM" id="MobiDB-lite"/>
    </source>
</evidence>
<proteinExistence type="predicted"/>
<dbReference type="PANTHER" id="PTHR12403">
    <property type="entry name" value="TRAFFICKING PROTEIN PARTICLE COMPLEX SUBUNIT 2"/>
    <property type="match status" value="1"/>
</dbReference>
<dbReference type="AlphaFoldDB" id="A0A9P0QX52"/>
<evidence type="ECO:0000313" key="3">
    <source>
        <dbReference type="Proteomes" id="UP000837801"/>
    </source>
</evidence>
<dbReference type="GO" id="GO:0006888">
    <property type="term" value="P:endoplasmic reticulum to Golgi vesicle-mediated transport"/>
    <property type="evidence" value="ECO:0007669"/>
    <property type="project" value="InterPro"/>
</dbReference>
<feature type="compositionally biased region" description="Low complexity" evidence="1">
    <location>
        <begin position="127"/>
        <end position="143"/>
    </location>
</feature>
<protein>
    <submittedName>
        <fullName evidence="2">Trafficking protein particle complex subunit 20</fullName>
    </submittedName>
</protein>
<dbReference type="GO" id="GO:0005737">
    <property type="term" value="C:cytoplasm"/>
    <property type="evidence" value="ECO:0007669"/>
    <property type="project" value="GOC"/>
</dbReference>
<dbReference type="SUPFAM" id="SSF64356">
    <property type="entry name" value="SNARE-like"/>
    <property type="match status" value="1"/>
</dbReference>
<dbReference type="Pfam" id="PF04628">
    <property type="entry name" value="Sedlin_N"/>
    <property type="match status" value="1"/>
</dbReference>
<reference evidence="2" key="1">
    <citation type="submission" date="2022-03" db="EMBL/GenBank/DDBJ databases">
        <authorList>
            <person name="Legras J.-L."/>
            <person name="Devillers H."/>
            <person name="Grondin C."/>
        </authorList>
    </citation>
    <scope>NUCLEOTIDE SEQUENCE</scope>
    <source>
        <strain evidence="2">CLIB 1423</strain>
    </source>
</reference>
<dbReference type="OrthoDB" id="10252102at2759"/>
<dbReference type="Proteomes" id="UP000837801">
    <property type="component" value="Unassembled WGS sequence"/>
</dbReference>
<accession>A0A9P0QX52</accession>
<keyword evidence="3" id="KW-1185">Reference proteome</keyword>
<sequence>MSSYYFSIIGTKDNPLYELEFSSFKSSSPTPGQSQFSASVKEILPFVTHSALDIVEDATWSTNQFSLGRIDSFYGLVINAFITQGNIKFLLCYDTNTSAPGGGSGSGVGGVGGSGSGAGIVPGPGSGASSHALSSSSSSISGSKNDDNSIKQFFMEVNDLYVKCLLNPLYAVNDAIISPDFDLKVKVSAKKYL</sequence>